<dbReference type="OMA" id="NDHEDIR"/>
<dbReference type="EMBL" id="MVGT01000435">
    <property type="protein sequence ID" value="OVA18679.1"/>
    <property type="molecule type" value="Genomic_DNA"/>
</dbReference>
<feature type="domain" description="DUF7086" evidence="2">
    <location>
        <begin position="70"/>
        <end position="202"/>
    </location>
</feature>
<dbReference type="Proteomes" id="UP000195402">
    <property type="component" value="Unassembled WGS sequence"/>
</dbReference>
<dbReference type="STRING" id="56857.A0A200R7I4"/>
<evidence type="ECO:0000313" key="4">
    <source>
        <dbReference type="Proteomes" id="UP000195402"/>
    </source>
</evidence>
<dbReference type="InParanoid" id="A0A200R7I4"/>
<dbReference type="Pfam" id="PF23324">
    <property type="entry name" value="DUF7086"/>
    <property type="match status" value="1"/>
</dbReference>
<keyword evidence="4" id="KW-1185">Reference proteome</keyword>
<sequence>MEMTHDKEASSSSSPNNDHEDIRLDLSIAPPSRRQSSRSSDQDDEILNDIIIVAPFEWATTQHATIHSRDYLLSKGINKITGEVQCKKCEHRCNLEFDFQTKFMEIGAYIWAHKVSMCERAPERWRNPKLQICPNCNQPNSLKPIIPSDKTLINWLFLLLGEMLGCCTLEQLKYFCYKNNIHRTGAKDRLLYLTYLALCKQLDPTGPFNR</sequence>
<dbReference type="InterPro" id="IPR055513">
    <property type="entry name" value="DUF7086"/>
</dbReference>
<evidence type="ECO:0000313" key="3">
    <source>
        <dbReference type="EMBL" id="OVA18679.1"/>
    </source>
</evidence>
<dbReference type="PANTHER" id="PTHR34272">
    <property type="entry name" value="EXPRESSED PROTEIN"/>
    <property type="match status" value="1"/>
</dbReference>
<accession>A0A200R7I4</accession>
<comment type="caution">
    <text evidence="3">The sequence shown here is derived from an EMBL/GenBank/DDBJ whole genome shotgun (WGS) entry which is preliminary data.</text>
</comment>
<dbReference type="PANTHER" id="PTHR34272:SF1">
    <property type="entry name" value="EXPRESSED PROTEIN"/>
    <property type="match status" value="1"/>
</dbReference>
<name>A0A200R7I4_MACCD</name>
<dbReference type="AlphaFoldDB" id="A0A200R7I4"/>
<evidence type="ECO:0000256" key="1">
    <source>
        <dbReference type="SAM" id="MobiDB-lite"/>
    </source>
</evidence>
<protein>
    <recommendedName>
        <fullName evidence="2">DUF7086 domain-containing protein</fullName>
    </recommendedName>
</protein>
<evidence type="ECO:0000259" key="2">
    <source>
        <dbReference type="Pfam" id="PF23324"/>
    </source>
</evidence>
<dbReference type="OrthoDB" id="1900495at2759"/>
<reference evidence="3 4" key="1">
    <citation type="journal article" date="2017" name="Mol. Plant">
        <title>The Genome of Medicinal Plant Macleaya cordata Provides New Insights into Benzylisoquinoline Alkaloids Metabolism.</title>
        <authorList>
            <person name="Liu X."/>
            <person name="Liu Y."/>
            <person name="Huang P."/>
            <person name="Ma Y."/>
            <person name="Qing Z."/>
            <person name="Tang Q."/>
            <person name="Cao H."/>
            <person name="Cheng P."/>
            <person name="Zheng Y."/>
            <person name="Yuan Z."/>
            <person name="Zhou Y."/>
            <person name="Liu J."/>
            <person name="Tang Z."/>
            <person name="Zhuo Y."/>
            <person name="Zhang Y."/>
            <person name="Yu L."/>
            <person name="Huang J."/>
            <person name="Yang P."/>
            <person name="Peng Q."/>
            <person name="Zhang J."/>
            <person name="Jiang W."/>
            <person name="Zhang Z."/>
            <person name="Lin K."/>
            <person name="Ro D.K."/>
            <person name="Chen X."/>
            <person name="Xiong X."/>
            <person name="Shang Y."/>
            <person name="Huang S."/>
            <person name="Zeng J."/>
        </authorList>
    </citation>
    <scope>NUCLEOTIDE SEQUENCE [LARGE SCALE GENOMIC DNA]</scope>
    <source>
        <strain evidence="4">cv. BLH2017</strain>
        <tissue evidence="3">Root</tissue>
    </source>
</reference>
<feature type="region of interest" description="Disordered" evidence="1">
    <location>
        <begin position="1"/>
        <end position="41"/>
    </location>
</feature>
<organism evidence="3 4">
    <name type="scientific">Macleaya cordata</name>
    <name type="common">Five-seeded plume-poppy</name>
    <name type="synonym">Bocconia cordata</name>
    <dbReference type="NCBI Taxonomy" id="56857"/>
    <lineage>
        <taxon>Eukaryota</taxon>
        <taxon>Viridiplantae</taxon>
        <taxon>Streptophyta</taxon>
        <taxon>Embryophyta</taxon>
        <taxon>Tracheophyta</taxon>
        <taxon>Spermatophyta</taxon>
        <taxon>Magnoliopsida</taxon>
        <taxon>Ranunculales</taxon>
        <taxon>Papaveraceae</taxon>
        <taxon>Papaveroideae</taxon>
        <taxon>Macleaya</taxon>
    </lineage>
</organism>
<proteinExistence type="predicted"/>
<gene>
    <name evidence="3" type="ORF">BVC80_1831g238</name>
</gene>